<sequence length="344" mass="39787">MKKLLELILKPSNDFIQFINERFDLTNTDQYDLLILADDYDDLCDNFRFEKKVISERYELKIDFQTPRGQLRNNEIEILSLLQTRYFMQMQNQDNAQNSLKINLSKSEYDYINFNVNSNLNSIKDNHPWLINTIRDGFQIFEINIDEDLVSITKGSDNFLSVSKRFYKSYRQRDGQNESFICVIGDSAFSPFNCKSWQNSQKQLQEAYKTWILEGEPLQLLDGLSLRSLPANFLSNVLSNLMTNVERRLIVISVIGLESSGKSTLLNHLFHCGFATSASRCTKGAYMRMASIAQKYITHRTSFDKKITLLALMCSQIVTINTKGLTRDIGDILEVSSWHLDALR</sequence>
<dbReference type="InterPro" id="IPR027417">
    <property type="entry name" value="P-loop_NTPase"/>
</dbReference>
<dbReference type="PROSITE" id="PS51717">
    <property type="entry name" value="G_VLIG"/>
    <property type="match status" value="1"/>
</dbReference>
<feature type="domain" description="VLIG-type G" evidence="1">
    <location>
        <begin position="246"/>
        <end position="344"/>
    </location>
</feature>
<name>A0A8H3LIK2_9GLOM</name>
<dbReference type="InterPro" id="IPR030383">
    <property type="entry name" value="G_VLIG_dom"/>
</dbReference>
<comment type="caution">
    <text evidence="2">The sequence shown here is derived from an EMBL/GenBank/DDBJ whole genome shotgun (WGS) entry which is preliminary data.</text>
</comment>
<gene>
    <name evidence="2" type="ORF">RCL2_001359300</name>
</gene>
<dbReference type="Gene3D" id="3.40.50.300">
    <property type="entry name" value="P-loop containing nucleotide triphosphate hydrolases"/>
    <property type="match status" value="1"/>
</dbReference>
<dbReference type="AlphaFoldDB" id="A0A8H3LIK2"/>
<dbReference type="Pfam" id="PF25683">
    <property type="entry name" value="URGCP_GTPase"/>
    <property type="match status" value="1"/>
</dbReference>
<organism evidence="2 3">
    <name type="scientific">Rhizophagus clarus</name>
    <dbReference type="NCBI Taxonomy" id="94130"/>
    <lineage>
        <taxon>Eukaryota</taxon>
        <taxon>Fungi</taxon>
        <taxon>Fungi incertae sedis</taxon>
        <taxon>Mucoromycota</taxon>
        <taxon>Glomeromycotina</taxon>
        <taxon>Glomeromycetes</taxon>
        <taxon>Glomerales</taxon>
        <taxon>Glomeraceae</taxon>
        <taxon>Rhizophagus</taxon>
    </lineage>
</organism>
<dbReference type="SUPFAM" id="SSF52540">
    <property type="entry name" value="P-loop containing nucleoside triphosphate hydrolases"/>
    <property type="match status" value="1"/>
</dbReference>
<proteinExistence type="predicted"/>
<reference evidence="2" key="1">
    <citation type="submission" date="2019-10" db="EMBL/GenBank/DDBJ databases">
        <title>Conservation and host-specific expression of non-tandemly repeated heterogenous ribosome RNA gene in arbuscular mycorrhizal fungi.</title>
        <authorList>
            <person name="Maeda T."/>
            <person name="Kobayashi Y."/>
            <person name="Nakagawa T."/>
            <person name="Ezawa T."/>
            <person name="Yamaguchi K."/>
            <person name="Bino T."/>
            <person name="Nishimoto Y."/>
            <person name="Shigenobu S."/>
            <person name="Kawaguchi M."/>
        </authorList>
    </citation>
    <scope>NUCLEOTIDE SEQUENCE</scope>
    <source>
        <strain evidence="2">HR1</strain>
    </source>
</reference>
<dbReference type="OrthoDB" id="1597724at2759"/>
<evidence type="ECO:0000313" key="3">
    <source>
        <dbReference type="Proteomes" id="UP000615446"/>
    </source>
</evidence>
<evidence type="ECO:0000313" key="2">
    <source>
        <dbReference type="EMBL" id="GES86536.1"/>
    </source>
</evidence>
<protein>
    <submittedName>
        <fullName evidence="2">Interferon-induced very large GTPase 1-like</fullName>
    </submittedName>
</protein>
<evidence type="ECO:0000259" key="1">
    <source>
        <dbReference type="PROSITE" id="PS51717"/>
    </source>
</evidence>
<dbReference type="GO" id="GO:0005525">
    <property type="term" value="F:GTP binding"/>
    <property type="evidence" value="ECO:0007669"/>
    <property type="project" value="InterPro"/>
</dbReference>
<dbReference type="Proteomes" id="UP000615446">
    <property type="component" value="Unassembled WGS sequence"/>
</dbReference>
<accession>A0A8H3LIK2</accession>
<dbReference type="EMBL" id="BLAL01000160">
    <property type="protein sequence ID" value="GES86536.1"/>
    <property type="molecule type" value="Genomic_DNA"/>
</dbReference>
<dbReference type="PANTHER" id="PTHR22796:SF1">
    <property type="entry name" value="VWFA DOMAIN-CONTAINING PROTEIN"/>
    <property type="match status" value="1"/>
</dbReference>
<dbReference type="PANTHER" id="PTHR22796">
    <property type="entry name" value="URG4-RELATED"/>
    <property type="match status" value="1"/>
</dbReference>